<accession>A0ABQ8TEL0</accession>
<evidence type="ECO:0000313" key="2">
    <source>
        <dbReference type="Proteomes" id="UP001148838"/>
    </source>
</evidence>
<name>A0ABQ8TEL0_PERAM</name>
<reference evidence="1 2" key="1">
    <citation type="journal article" date="2022" name="Allergy">
        <title>Genome assembly and annotation of Periplaneta americana reveal a comprehensive cockroach allergen profile.</title>
        <authorList>
            <person name="Wang L."/>
            <person name="Xiong Q."/>
            <person name="Saelim N."/>
            <person name="Wang L."/>
            <person name="Nong W."/>
            <person name="Wan A.T."/>
            <person name="Shi M."/>
            <person name="Liu X."/>
            <person name="Cao Q."/>
            <person name="Hui J.H.L."/>
            <person name="Sookrung N."/>
            <person name="Leung T.F."/>
            <person name="Tungtrongchitr A."/>
            <person name="Tsui S.K.W."/>
        </authorList>
    </citation>
    <scope>NUCLEOTIDE SEQUENCE [LARGE SCALE GENOMIC DNA]</scope>
    <source>
        <strain evidence="1">PWHHKU_190912</strain>
    </source>
</reference>
<keyword evidence="2" id="KW-1185">Reference proteome</keyword>
<sequence length="76" mass="8289">MVGLCEGGNKPGCSLKSFVRGAQCDVHSWQCIPLPFGVRNHALFELTWLFLITKSLGDLGLGNEQAKVWGQSIQLS</sequence>
<dbReference type="Proteomes" id="UP001148838">
    <property type="component" value="Unassembled WGS sequence"/>
</dbReference>
<proteinExistence type="predicted"/>
<evidence type="ECO:0008006" key="3">
    <source>
        <dbReference type="Google" id="ProtNLM"/>
    </source>
</evidence>
<organism evidence="1 2">
    <name type="scientific">Periplaneta americana</name>
    <name type="common">American cockroach</name>
    <name type="synonym">Blatta americana</name>
    <dbReference type="NCBI Taxonomy" id="6978"/>
    <lineage>
        <taxon>Eukaryota</taxon>
        <taxon>Metazoa</taxon>
        <taxon>Ecdysozoa</taxon>
        <taxon>Arthropoda</taxon>
        <taxon>Hexapoda</taxon>
        <taxon>Insecta</taxon>
        <taxon>Pterygota</taxon>
        <taxon>Neoptera</taxon>
        <taxon>Polyneoptera</taxon>
        <taxon>Dictyoptera</taxon>
        <taxon>Blattodea</taxon>
        <taxon>Blattoidea</taxon>
        <taxon>Blattidae</taxon>
        <taxon>Blattinae</taxon>
        <taxon>Periplaneta</taxon>
    </lineage>
</organism>
<dbReference type="EMBL" id="JAJSOF020000011">
    <property type="protein sequence ID" value="KAJ4444985.1"/>
    <property type="molecule type" value="Genomic_DNA"/>
</dbReference>
<comment type="caution">
    <text evidence="1">The sequence shown here is derived from an EMBL/GenBank/DDBJ whole genome shotgun (WGS) entry which is preliminary data.</text>
</comment>
<protein>
    <recommendedName>
        <fullName evidence="3">Per a allergen</fullName>
    </recommendedName>
</protein>
<evidence type="ECO:0000313" key="1">
    <source>
        <dbReference type="EMBL" id="KAJ4444985.1"/>
    </source>
</evidence>
<gene>
    <name evidence="1" type="ORF">ANN_06784</name>
</gene>